<sequence>MLLGMCVRFDGSKWWSEATRSGEYGGVNREFPASAETDPFTVCDGVTSCCKIPFP</sequence>
<dbReference type="AlphaFoldDB" id="A0AAV4WNM3"/>
<feature type="non-terminal residue" evidence="1">
    <location>
        <position position="55"/>
    </location>
</feature>
<name>A0AAV4WNM3_CAEEX</name>
<dbReference type="Proteomes" id="UP001054945">
    <property type="component" value="Unassembled WGS sequence"/>
</dbReference>
<dbReference type="EMBL" id="BPLR01016443">
    <property type="protein sequence ID" value="GIY83918.1"/>
    <property type="molecule type" value="Genomic_DNA"/>
</dbReference>
<organism evidence="1 2">
    <name type="scientific">Caerostris extrusa</name>
    <name type="common">Bark spider</name>
    <name type="synonym">Caerostris bankana</name>
    <dbReference type="NCBI Taxonomy" id="172846"/>
    <lineage>
        <taxon>Eukaryota</taxon>
        <taxon>Metazoa</taxon>
        <taxon>Ecdysozoa</taxon>
        <taxon>Arthropoda</taxon>
        <taxon>Chelicerata</taxon>
        <taxon>Arachnida</taxon>
        <taxon>Araneae</taxon>
        <taxon>Araneomorphae</taxon>
        <taxon>Entelegynae</taxon>
        <taxon>Araneoidea</taxon>
        <taxon>Araneidae</taxon>
        <taxon>Caerostris</taxon>
    </lineage>
</organism>
<accession>A0AAV4WNM3</accession>
<keyword evidence="2" id="KW-1185">Reference proteome</keyword>
<evidence type="ECO:0000313" key="1">
    <source>
        <dbReference type="EMBL" id="GIY83918.1"/>
    </source>
</evidence>
<comment type="caution">
    <text evidence="1">The sequence shown here is derived from an EMBL/GenBank/DDBJ whole genome shotgun (WGS) entry which is preliminary data.</text>
</comment>
<proteinExistence type="predicted"/>
<protein>
    <submittedName>
        <fullName evidence="1">Uncharacterized protein</fullName>
    </submittedName>
</protein>
<reference evidence="1 2" key="1">
    <citation type="submission" date="2021-06" db="EMBL/GenBank/DDBJ databases">
        <title>Caerostris extrusa draft genome.</title>
        <authorList>
            <person name="Kono N."/>
            <person name="Arakawa K."/>
        </authorList>
    </citation>
    <scope>NUCLEOTIDE SEQUENCE [LARGE SCALE GENOMIC DNA]</scope>
</reference>
<gene>
    <name evidence="1" type="ORF">CEXT_399301</name>
</gene>
<evidence type="ECO:0000313" key="2">
    <source>
        <dbReference type="Proteomes" id="UP001054945"/>
    </source>
</evidence>